<evidence type="ECO:0000259" key="4">
    <source>
        <dbReference type="Pfam" id="PF18962"/>
    </source>
</evidence>
<proteinExistence type="predicted"/>
<evidence type="ECO:0000256" key="3">
    <source>
        <dbReference type="SAM" id="SignalP"/>
    </source>
</evidence>
<reference evidence="6" key="1">
    <citation type="submission" date="2019-01" db="EMBL/GenBank/DDBJ databases">
        <title>Cytophagaceae bacterium strain CAR-16.</title>
        <authorList>
            <person name="Chen W.-M."/>
        </authorList>
    </citation>
    <scope>NUCLEOTIDE SEQUENCE [LARGE SCALE GENOMIC DNA]</scope>
    <source>
        <strain evidence="6">LLJ-11</strain>
    </source>
</reference>
<feature type="signal peptide" evidence="3">
    <location>
        <begin position="1"/>
        <end position="20"/>
    </location>
</feature>
<feature type="region of interest" description="Disordered" evidence="2">
    <location>
        <begin position="50"/>
        <end position="71"/>
    </location>
</feature>
<accession>A0A4Q1K3L5</accession>
<sequence length="161" mass="18981">MNKITFLVFSLLLFTVNSHSQTKITFDYDSAGNQIVRRIVFSRLSDKTTDETTKEEQKTNELEEQEKINDNDFQKFNEEDVFSYYPNPVKEKLFLKWELINNNKVESIDIYTLNGNLLKNYGRLSNENFYSIDFQNYPLGTYILLINYNNGDSKSIKIVKN</sequence>
<dbReference type="Proteomes" id="UP000290283">
    <property type="component" value="Unassembled WGS sequence"/>
</dbReference>
<evidence type="ECO:0000256" key="2">
    <source>
        <dbReference type="SAM" id="MobiDB-lite"/>
    </source>
</evidence>
<gene>
    <name evidence="5" type="ORF">EQG63_11150</name>
</gene>
<comment type="caution">
    <text evidence="5">The sequence shown here is derived from an EMBL/GenBank/DDBJ whole genome shotgun (WGS) entry which is preliminary data.</text>
</comment>
<name>A0A4Q1K3L5_9FLAO</name>
<keyword evidence="6" id="KW-1185">Reference proteome</keyword>
<evidence type="ECO:0000313" key="6">
    <source>
        <dbReference type="Proteomes" id="UP000290283"/>
    </source>
</evidence>
<keyword evidence="1 3" id="KW-0732">Signal</keyword>
<evidence type="ECO:0000256" key="1">
    <source>
        <dbReference type="ARBA" id="ARBA00022729"/>
    </source>
</evidence>
<dbReference type="Pfam" id="PF18962">
    <property type="entry name" value="Por_Secre_tail"/>
    <property type="match status" value="1"/>
</dbReference>
<feature type="chain" id="PRO_5020638816" evidence="3">
    <location>
        <begin position="21"/>
        <end position="161"/>
    </location>
</feature>
<dbReference type="InterPro" id="IPR026444">
    <property type="entry name" value="Secre_tail"/>
</dbReference>
<organism evidence="5 6">
    <name type="scientific">Flavobacterium amnicola</name>
    <dbReference type="NCBI Taxonomy" id="2506422"/>
    <lineage>
        <taxon>Bacteria</taxon>
        <taxon>Pseudomonadati</taxon>
        <taxon>Bacteroidota</taxon>
        <taxon>Flavobacteriia</taxon>
        <taxon>Flavobacteriales</taxon>
        <taxon>Flavobacteriaceae</taxon>
        <taxon>Flavobacterium</taxon>
    </lineage>
</organism>
<dbReference type="RefSeq" id="WP_129436456.1">
    <property type="nucleotide sequence ID" value="NZ_SBKO01000005.1"/>
</dbReference>
<protein>
    <submittedName>
        <fullName evidence="5">T9SS type A sorting domain-containing protein</fullName>
    </submittedName>
</protein>
<dbReference type="OrthoDB" id="1266341at2"/>
<evidence type="ECO:0000313" key="5">
    <source>
        <dbReference type="EMBL" id="RXR17338.1"/>
    </source>
</evidence>
<dbReference type="AlphaFoldDB" id="A0A4Q1K3L5"/>
<feature type="domain" description="Secretion system C-terminal sorting" evidence="4">
    <location>
        <begin position="85"/>
        <end position="154"/>
    </location>
</feature>
<dbReference type="EMBL" id="SBKO01000005">
    <property type="protein sequence ID" value="RXR17338.1"/>
    <property type="molecule type" value="Genomic_DNA"/>
</dbReference>
<dbReference type="NCBIfam" id="TIGR04183">
    <property type="entry name" value="Por_Secre_tail"/>
    <property type="match status" value="1"/>
</dbReference>